<feature type="transmembrane region" description="Helical" evidence="1">
    <location>
        <begin position="17"/>
        <end position="35"/>
    </location>
</feature>
<name>A0ABV5XDV3_9NOCA</name>
<keyword evidence="1" id="KW-0472">Membrane</keyword>
<dbReference type="RefSeq" id="WP_311052448.1">
    <property type="nucleotide sequence ID" value="NZ_JBHMAS010000025.1"/>
</dbReference>
<evidence type="ECO:0000313" key="3">
    <source>
        <dbReference type="Proteomes" id="UP001589587"/>
    </source>
</evidence>
<sequence length="142" mass="15656">MTEPTNTRWQDRVDVKAIGLIVVIVLVAVALVAFVQSRNREAEAPKYNSFILGWEGSSSTRDYSVQDIVLFNALNAYAPKAFNYGGEWFAERFANQMCDDLADGLSKEAAIKHLRGSASNFPRADAEGVYKAVDVSGLCPQY</sequence>
<dbReference type="Proteomes" id="UP001589587">
    <property type="component" value="Unassembled WGS sequence"/>
</dbReference>
<keyword evidence="1" id="KW-0812">Transmembrane</keyword>
<dbReference type="EMBL" id="JBHMAS010000025">
    <property type="protein sequence ID" value="MFB9780653.1"/>
    <property type="molecule type" value="Genomic_DNA"/>
</dbReference>
<reference evidence="2 3" key="1">
    <citation type="submission" date="2024-09" db="EMBL/GenBank/DDBJ databases">
        <authorList>
            <person name="Sun Q."/>
            <person name="Mori K."/>
        </authorList>
    </citation>
    <scope>NUCLEOTIDE SEQUENCE [LARGE SCALE GENOMIC DNA]</scope>
    <source>
        <strain evidence="2 3">JCM 11411</strain>
    </source>
</reference>
<keyword evidence="1" id="KW-1133">Transmembrane helix</keyword>
<organism evidence="2 3">
    <name type="scientific">Rhodococcus baikonurensis</name>
    <dbReference type="NCBI Taxonomy" id="172041"/>
    <lineage>
        <taxon>Bacteria</taxon>
        <taxon>Bacillati</taxon>
        <taxon>Actinomycetota</taxon>
        <taxon>Actinomycetes</taxon>
        <taxon>Mycobacteriales</taxon>
        <taxon>Nocardiaceae</taxon>
        <taxon>Rhodococcus</taxon>
        <taxon>Rhodococcus erythropolis group</taxon>
    </lineage>
</organism>
<accession>A0ABV5XDV3</accession>
<evidence type="ECO:0000313" key="2">
    <source>
        <dbReference type="EMBL" id="MFB9780653.1"/>
    </source>
</evidence>
<proteinExistence type="predicted"/>
<keyword evidence="3" id="KW-1185">Reference proteome</keyword>
<comment type="caution">
    <text evidence="2">The sequence shown here is derived from an EMBL/GenBank/DDBJ whole genome shotgun (WGS) entry which is preliminary data.</text>
</comment>
<evidence type="ECO:0000256" key="1">
    <source>
        <dbReference type="SAM" id="Phobius"/>
    </source>
</evidence>
<gene>
    <name evidence="2" type="ORF">ACFFQ6_13220</name>
</gene>
<protein>
    <submittedName>
        <fullName evidence="2">DUF732 domain-containing protein</fullName>
    </submittedName>
</protein>